<comment type="caution">
    <text evidence="1">The sequence shown here is derived from an EMBL/GenBank/DDBJ whole genome shotgun (WGS) entry which is preliminary data.</text>
</comment>
<dbReference type="OrthoDB" id="201945at2157"/>
<keyword evidence="2" id="KW-1185">Reference proteome</keyword>
<dbReference type="Proteomes" id="UP000050535">
    <property type="component" value="Unassembled WGS sequence"/>
</dbReference>
<dbReference type="Pfam" id="PF02680">
    <property type="entry name" value="DUF211"/>
    <property type="match status" value="1"/>
</dbReference>
<dbReference type="STRING" id="699431.SY89_03290"/>
<dbReference type="EMBL" id="LGUC01000002">
    <property type="protein sequence ID" value="KPN29056.1"/>
    <property type="molecule type" value="Genomic_DNA"/>
</dbReference>
<dbReference type="RefSeq" id="WP_054584855.1">
    <property type="nucleotide sequence ID" value="NZ_LGUC01000002.1"/>
</dbReference>
<dbReference type="SUPFAM" id="SSF160363">
    <property type="entry name" value="MTH889-like"/>
    <property type="match status" value="1"/>
</dbReference>
<gene>
    <name evidence="1" type="ORF">SY89_03290</name>
</gene>
<dbReference type="PANTHER" id="PTHR42240:SF1">
    <property type="entry name" value="DUF211 DOMAIN-CONTAINING PROTEIN"/>
    <property type="match status" value="1"/>
</dbReference>
<protein>
    <recommendedName>
        <fullName evidence="3">DUF211 domain-containing protein</fullName>
    </recommendedName>
</protein>
<dbReference type="InterPro" id="IPR003831">
    <property type="entry name" value="DUF211"/>
</dbReference>
<dbReference type="AlphaFoldDB" id="A0A0P7G7A5"/>
<dbReference type="InterPro" id="IPR023129">
    <property type="entry name" value="MTH889-like_dom_sf"/>
</dbReference>
<name>A0A0P7G7A5_9EURY</name>
<proteinExistence type="predicted"/>
<sequence>MVTARRLVLDLLKPYKPDIVTVADAVAGIDGITGVNVALVETDKEVQTVKMTVEGDPIQVETVYETLEDLGAAVHSIDEVVCGDHIVEQSTTPQD</sequence>
<organism evidence="1 2">
    <name type="scientific">Halolamina pelagica</name>
    <dbReference type="NCBI Taxonomy" id="699431"/>
    <lineage>
        <taxon>Archaea</taxon>
        <taxon>Methanobacteriati</taxon>
        <taxon>Methanobacteriota</taxon>
        <taxon>Stenosarchaea group</taxon>
        <taxon>Halobacteria</taxon>
        <taxon>Halobacteriales</taxon>
        <taxon>Haloferacaceae</taxon>
    </lineage>
</organism>
<evidence type="ECO:0008006" key="3">
    <source>
        <dbReference type="Google" id="ProtNLM"/>
    </source>
</evidence>
<accession>A0A0P7G7A5</accession>
<dbReference type="PANTHER" id="PTHR42240">
    <property type="entry name" value="DUF211 DOMAIN-CONTAINING PROTEIN"/>
    <property type="match status" value="1"/>
</dbReference>
<evidence type="ECO:0000313" key="1">
    <source>
        <dbReference type="EMBL" id="KPN29056.1"/>
    </source>
</evidence>
<reference evidence="2" key="1">
    <citation type="submission" date="2013-11" db="EMBL/GenBank/DDBJ databases">
        <authorList>
            <person name="Hoang H.T."/>
            <person name="Killian M.L."/>
            <person name="Madson D.M."/>
            <person name="Arruda P.H.E."/>
            <person name="Sun D."/>
            <person name="Schwartz K.J."/>
            <person name="Yoon K."/>
        </authorList>
    </citation>
    <scope>NUCLEOTIDE SEQUENCE [LARGE SCALE GENOMIC DNA]</scope>
    <source>
        <strain evidence="2">CDK2</strain>
    </source>
</reference>
<evidence type="ECO:0000313" key="2">
    <source>
        <dbReference type="Proteomes" id="UP000050535"/>
    </source>
</evidence>
<dbReference type="Gene3D" id="3.30.70.1340">
    <property type="entry name" value="MTH889-like domain"/>
    <property type="match status" value="1"/>
</dbReference>